<name>A0A5K3FAA2_MESCO</name>
<feature type="region of interest" description="Disordered" evidence="1">
    <location>
        <begin position="117"/>
        <end position="148"/>
    </location>
</feature>
<sequence>FRSSLVNGCFPPSSADGSLAVAKARSPPPVKTRPEPPVRRTPEYNAPTTPNTPLRKMSLLEVETDSEGVEAEDAKLAAAPSPPPPPPQMQLHYPYPGMQGNPHHPPVRSGRTFGSHFSGGGGGGTASSPFIGAKGHLRSPTSPPPASHQFPYAQRRLPTDGGSALRFGGGGGGLRKTPPVQQQQQQLRNPPATGYPVVTRPTVSSPRVVMAGRTGTTIQPAAAAAAATASSATGNLYINGK</sequence>
<evidence type="ECO:0000313" key="2">
    <source>
        <dbReference type="WBParaSite" id="MCU_006740-RA"/>
    </source>
</evidence>
<dbReference type="WBParaSite" id="MCU_006740-RA">
    <property type="protein sequence ID" value="MCU_006740-RA"/>
    <property type="gene ID" value="MCU_006740"/>
</dbReference>
<reference evidence="2" key="1">
    <citation type="submission" date="2019-11" db="UniProtKB">
        <authorList>
            <consortium name="WormBaseParasite"/>
        </authorList>
    </citation>
    <scope>IDENTIFICATION</scope>
</reference>
<feature type="compositionally biased region" description="Basic and acidic residues" evidence="1">
    <location>
        <begin position="32"/>
        <end position="42"/>
    </location>
</feature>
<dbReference type="AlphaFoldDB" id="A0A5K3FAA2"/>
<feature type="compositionally biased region" description="Acidic residues" evidence="1">
    <location>
        <begin position="62"/>
        <end position="71"/>
    </location>
</feature>
<organism evidence="2">
    <name type="scientific">Mesocestoides corti</name>
    <name type="common">Flatworm</name>
    <dbReference type="NCBI Taxonomy" id="53468"/>
    <lineage>
        <taxon>Eukaryota</taxon>
        <taxon>Metazoa</taxon>
        <taxon>Spiralia</taxon>
        <taxon>Lophotrochozoa</taxon>
        <taxon>Platyhelminthes</taxon>
        <taxon>Cestoda</taxon>
        <taxon>Eucestoda</taxon>
        <taxon>Cyclophyllidea</taxon>
        <taxon>Mesocestoididae</taxon>
        <taxon>Mesocestoides</taxon>
    </lineage>
</organism>
<proteinExistence type="predicted"/>
<feature type="region of interest" description="Disordered" evidence="1">
    <location>
        <begin position="1"/>
        <end position="89"/>
    </location>
</feature>
<protein>
    <submittedName>
        <fullName evidence="2">CG10617</fullName>
    </submittedName>
</protein>
<evidence type="ECO:0000256" key="1">
    <source>
        <dbReference type="SAM" id="MobiDB-lite"/>
    </source>
</evidence>
<accession>A0A5K3FAA2</accession>